<evidence type="ECO:0000313" key="2">
    <source>
        <dbReference type="Proteomes" id="UP000256650"/>
    </source>
</evidence>
<dbReference type="AlphaFoldDB" id="A0A3D8IH39"/>
<proteinExistence type="predicted"/>
<comment type="caution">
    <text evidence="1">The sequence shown here is derived from an EMBL/GenBank/DDBJ whole genome shotgun (WGS) entry which is preliminary data.</text>
</comment>
<accession>A0A3D8IH39</accession>
<protein>
    <recommendedName>
        <fullName evidence="3">Lysozyme inhibitor LprI N-terminal domain-containing protein</fullName>
    </recommendedName>
</protein>
<evidence type="ECO:0000313" key="1">
    <source>
        <dbReference type="EMBL" id="RDU64443.1"/>
    </source>
</evidence>
<organism evidence="1 2">
    <name type="scientific">Helicobacter ganmani</name>
    <dbReference type="NCBI Taxonomy" id="60246"/>
    <lineage>
        <taxon>Bacteria</taxon>
        <taxon>Pseudomonadati</taxon>
        <taxon>Campylobacterota</taxon>
        <taxon>Epsilonproteobacteria</taxon>
        <taxon>Campylobacterales</taxon>
        <taxon>Helicobacteraceae</taxon>
        <taxon>Helicobacter</taxon>
    </lineage>
</organism>
<sequence length="395" mass="45137">MGKSIGSFTFLLGFVLLCVGAKLYATHNECCEIADEPELREYISKDTINFNKRSEWEGIWGELNQCDPLEGVCYAENALSIYDCDSSKGTCILNHITTKKTNPAYTKRESINCNEVTFEGIEILVSAHQAKPNESYFERMCSEFQGEDKESCRQKADFSLIKNEKGITFTSSTLLDSKVCYLKNKNQYTPQEALSQIGDMPQGTLSGFYPPLNASFNCAKSGLSKTEKGICNSFVTIRGDYILNQMYNYIYDFAWSKSDKQKLKKEQLEWIKERNLVCNQQEKPDSLTYCLFIRNNEQIRNLQAIIDDEDDSTIKTPQRVHMEFVSSTGAVKIYEKPSLNSNVLHTAILNDKATIVLMAKNSHYGFTKIWFLENYKEDGSMRRFVGYVQNANIKR</sequence>
<evidence type="ECO:0008006" key="3">
    <source>
        <dbReference type="Google" id="ProtNLM"/>
    </source>
</evidence>
<gene>
    <name evidence="1" type="ORF">CQA43_01165</name>
</gene>
<name>A0A3D8IH39_9HELI</name>
<reference evidence="1 2" key="1">
    <citation type="submission" date="2018-04" db="EMBL/GenBank/DDBJ databases">
        <title>Novel Campyloabacter and Helicobacter Species and Strains.</title>
        <authorList>
            <person name="Mannion A.J."/>
            <person name="Shen Z."/>
            <person name="Fox J.G."/>
        </authorList>
    </citation>
    <scope>NUCLEOTIDE SEQUENCE [LARGE SCALE GENOMIC DNA]</scope>
    <source>
        <strain evidence="1 2">MIT 99-5101</strain>
    </source>
</reference>
<dbReference type="Proteomes" id="UP000256650">
    <property type="component" value="Unassembled WGS sequence"/>
</dbReference>
<dbReference type="EMBL" id="NXLS01000001">
    <property type="protein sequence ID" value="RDU64443.1"/>
    <property type="molecule type" value="Genomic_DNA"/>
</dbReference>
<keyword evidence="2" id="KW-1185">Reference proteome</keyword>